<dbReference type="AlphaFoldDB" id="A0A975BMI8"/>
<evidence type="ECO:0000313" key="1">
    <source>
        <dbReference type="EMBL" id="QTA88282.1"/>
    </source>
</evidence>
<dbReference type="KEGG" id="dmm:dnm_043240"/>
<dbReference type="GO" id="GO:0110001">
    <property type="term" value="C:toxin-antitoxin complex"/>
    <property type="evidence" value="ECO:0007669"/>
    <property type="project" value="InterPro"/>
</dbReference>
<proteinExistence type="predicted"/>
<protein>
    <submittedName>
        <fullName evidence="1">Toxin-antitoxin system, antitoxin component, HigB-like</fullName>
    </submittedName>
</protein>
<dbReference type="Pfam" id="PF09907">
    <property type="entry name" value="HigB_toxin"/>
    <property type="match status" value="1"/>
</dbReference>
<sequence>MHIISKKRLTDFYKTHPTAKSSLLQWFQEMKKGQFGNIEEIRSLYPHADKVGRRTAFNIGGNNYRLTTRINYHSQKVFVISVLTHAEYDKNEWK</sequence>
<dbReference type="GO" id="GO:0003723">
    <property type="term" value="F:RNA binding"/>
    <property type="evidence" value="ECO:0007669"/>
    <property type="project" value="InterPro"/>
</dbReference>
<evidence type="ECO:0000313" key="2">
    <source>
        <dbReference type="Proteomes" id="UP000663722"/>
    </source>
</evidence>
<dbReference type="RefSeq" id="WP_207683116.1">
    <property type="nucleotide sequence ID" value="NZ_CP061800.1"/>
</dbReference>
<accession>A0A975BMI8</accession>
<dbReference type="EMBL" id="CP061800">
    <property type="protein sequence ID" value="QTA88282.1"/>
    <property type="molecule type" value="Genomic_DNA"/>
</dbReference>
<dbReference type="GO" id="GO:0004519">
    <property type="term" value="F:endonuclease activity"/>
    <property type="evidence" value="ECO:0007669"/>
    <property type="project" value="InterPro"/>
</dbReference>
<dbReference type="Proteomes" id="UP000663722">
    <property type="component" value="Chromosome"/>
</dbReference>
<dbReference type="InterPro" id="IPR018669">
    <property type="entry name" value="Toxin_HigB"/>
</dbReference>
<gene>
    <name evidence="1" type="ORF">dnm_043240</name>
</gene>
<keyword evidence="2" id="KW-1185">Reference proteome</keyword>
<organism evidence="1 2">
    <name type="scientific">Desulfonema magnum</name>
    <dbReference type="NCBI Taxonomy" id="45655"/>
    <lineage>
        <taxon>Bacteria</taxon>
        <taxon>Pseudomonadati</taxon>
        <taxon>Thermodesulfobacteriota</taxon>
        <taxon>Desulfobacteria</taxon>
        <taxon>Desulfobacterales</taxon>
        <taxon>Desulfococcaceae</taxon>
        <taxon>Desulfonema</taxon>
    </lineage>
</organism>
<reference evidence="1" key="1">
    <citation type="journal article" date="2021" name="Microb. Physiol.">
        <title>Proteogenomic Insights into the Physiology of Marine, Sulfate-Reducing, Filamentous Desulfonema limicola and Desulfonema magnum.</title>
        <authorList>
            <person name="Schnaars V."/>
            <person name="Wohlbrand L."/>
            <person name="Scheve S."/>
            <person name="Hinrichs C."/>
            <person name="Reinhardt R."/>
            <person name="Rabus R."/>
        </authorList>
    </citation>
    <scope>NUCLEOTIDE SEQUENCE</scope>
    <source>
        <strain evidence="1">4be13</strain>
    </source>
</reference>
<name>A0A975BMI8_9BACT</name>